<proteinExistence type="predicted"/>
<evidence type="ECO:0000313" key="1">
    <source>
        <dbReference type="EMBL" id="EMF08578.1"/>
    </source>
</evidence>
<accession>M3BR28</accession>
<protein>
    <submittedName>
        <fullName evidence="1">Uncharacterized protein</fullName>
    </submittedName>
</protein>
<dbReference type="Proteomes" id="UP000016931">
    <property type="component" value="Unassembled WGS sequence"/>
</dbReference>
<dbReference type="EMBL" id="KB456271">
    <property type="protein sequence ID" value="EMF08578.1"/>
    <property type="molecule type" value="Genomic_DNA"/>
</dbReference>
<evidence type="ECO:0000313" key="2">
    <source>
        <dbReference type="Proteomes" id="UP000016931"/>
    </source>
</evidence>
<dbReference type="HOGENOM" id="CLU_2689387_0_0_1"/>
<name>M3BR28_SPHMS</name>
<sequence length="74" mass="8315">MDVSAAVVAPHHSSNRLICAVVSLLVQYATRRRPRCPPKGYSTRHDICEATGPGVVDEVGEKWTNKHERRTKKF</sequence>
<reference evidence="1 2" key="1">
    <citation type="journal article" date="2012" name="PLoS Pathog.">
        <title>Diverse lifestyles and strategies of plant pathogenesis encoded in the genomes of eighteen Dothideomycetes fungi.</title>
        <authorList>
            <person name="Ohm R.A."/>
            <person name="Feau N."/>
            <person name="Henrissat B."/>
            <person name="Schoch C.L."/>
            <person name="Horwitz B.A."/>
            <person name="Barry K.W."/>
            <person name="Condon B.J."/>
            <person name="Copeland A.C."/>
            <person name="Dhillon B."/>
            <person name="Glaser F."/>
            <person name="Hesse C.N."/>
            <person name="Kosti I."/>
            <person name="LaButti K."/>
            <person name="Lindquist E.A."/>
            <person name="Lucas S."/>
            <person name="Salamov A.A."/>
            <person name="Bradshaw R.E."/>
            <person name="Ciuffetti L."/>
            <person name="Hamelin R.C."/>
            <person name="Kema G.H.J."/>
            <person name="Lawrence C."/>
            <person name="Scott J.A."/>
            <person name="Spatafora J.W."/>
            <person name="Turgeon B.G."/>
            <person name="de Wit P.J.G.M."/>
            <person name="Zhong S."/>
            <person name="Goodwin S.B."/>
            <person name="Grigoriev I.V."/>
        </authorList>
    </citation>
    <scope>NUCLEOTIDE SEQUENCE [LARGE SCALE GENOMIC DNA]</scope>
    <source>
        <strain evidence="1 2">SO2202</strain>
    </source>
</reference>
<dbReference type="RefSeq" id="XP_016756699.1">
    <property type="nucleotide sequence ID" value="XM_016907300.1"/>
</dbReference>
<keyword evidence="2" id="KW-1185">Reference proteome</keyword>
<organism evidence="1 2">
    <name type="scientific">Sphaerulina musiva (strain SO2202)</name>
    <name type="common">Poplar stem canker fungus</name>
    <name type="synonym">Septoria musiva</name>
    <dbReference type="NCBI Taxonomy" id="692275"/>
    <lineage>
        <taxon>Eukaryota</taxon>
        <taxon>Fungi</taxon>
        <taxon>Dikarya</taxon>
        <taxon>Ascomycota</taxon>
        <taxon>Pezizomycotina</taxon>
        <taxon>Dothideomycetes</taxon>
        <taxon>Dothideomycetidae</taxon>
        <taxon>Mycosphaerellales</taxon>
        <taxon>Mycosphaerellaceae</taxon>
        <taxon>Sphaerulina</taxon>
    </lineage>
</organism>
<dbReference type="GeneID" id="27904437"/>
<gene>
    <name evidence="1" type="ORF">SEPMUDRAFT_152202</name>
</gene>
<dbReference type="AlphaFoldDB" id="M3BR28"/>